<organism evidence="2 3">
    <name type="scientific">Micromonospora thermarum</name>
    <dbReference type="NCBI Taxonomy" id="2720024"/>
    <lineage>
        <taxon>Bacteria</taxon>
        <taxon>Bacillati</taxon>
        <taxon>Actinomycetota</taxon>
        <taxon>Actinomycetes</taxon>
        <taxon>Micromonosporales</taxon>
        <taxon>Micromonosporaceae</taxon>
        <taxon>Micromonospora</taxon>
    </lineage>
</organism>
<evidence type="ECO:0000256" key="1">
    <source>
        <dbReference type="SAM" id="Phobius"/>
    </source>
</evidence>
<feature type="transmembrane region" description="Helical" evidence="1">
    <location>
        <begin position="151"/>
        <end position="176"/>
    </location>
</feature>
<accession>A0ABX0YZ19</accession>
<sequence length="202" mass="20772">MSYPDRVRRPAVVTAAVVLLVGMAAVAVAYAVTSLVVLVGTVDAFRSAARDTSASAEEIDTMVFAVSVWTVLGALVSLVAGLLLAGLAVGVRAGRAGARVGTWVVAGLGVLAGCCGLVGLAVQRATPLQLNENERGVAELLARLDDAYPGWWIPLGAGLSVGQVLGYLVVAVLLALPATSAWFRRPAPAPYAPTYPPPYPPR</sequence>
<evidence type="ECO:0000313" key="3">
    <source>
        <dbReference type="Proteomes" id="UP000783871"/>
    </source>
</evidence>
<evidence type="ECO:0000313" key="2">
    <source>
        <dbReference type="EMBL" id="NJP30737.1"/>
    </source>
</evidence>
<protein>
    <submittedName>
        <fullName evidence="2">Uncharacterized protein</fullName>
    </submittedName>
</protein>
<comment type="caution">
    <text evidence="2">The sequence shown here is derived from an EMBL/GenBank/DDBJ whole genome shotgun (WGS) entry which is preliminary data.</text>
</comment>
<feature type="transmembrane region" description="Helical" evidence="1">
    <location>
        <begin position="100"/>
        <end position="122"/>
    </location>
</feature>
<proteinExistence type="predicted"/>
<dbReference type="EMBL" id="JAATEO010000001">
    <property type="protein sequence ID" value="NJP30737.1"/>
    <property type="molecule type" value="Genomic_DNA"/>
</dbReference>
<name>A0ABX0YZ19_9ACTN</name>
<gene>
    <name evidence="2" type="ORF">HCJ94_01695</name>
</gene>
<keyword evidence="1" id="KW-0472">Membrane</keyword>
<keyword evidence="1" id="KW-1133">Transmembrane helix</keyword>
<keyword evidence="1" id="KW-0812">Transmembrane</keyword>
<dbReference type="RefSeq" id="WP_167999147.1">
    <property type="nucleotide sequence ID" value="NZ_JAATEO010000001.1"/>
</dbReference>
<feature type="transmembrane region" description="Helical" evidence="1">
    <location>
        <begin position="12"/>
        <end position="42"/>
    </location>
</feature>
<keyword evidence="3" id="KW-1185">Reference proteome</keyword>
<dbReference type="Proteomes" id="UP000783871">
    <property type="component" value="Unassembled WGS sequence"/>
</dbReference>
<feature type="transmembrane region" description="Helical" evidence="1">
    <location>
        <begin position="62"/>
        <end position="88"/>
    </location>
</feature>
<reference evidence="2 3" key="1">
    <citation type="submission" date="2020-03" db="EMBL/GenBank/DDBJ databases">
        <title>WGS of actinomycetes isolated from Thailand.</title>
        <authorList>
            <person name="Thawai C."/>
        </authorList>
    </citation>
    <scope>NUCLEOTIDE SEQUENCE [LARGE SCALE GENOMIC DNA]</scope>
    <source>
        <strain evidence="2 3">HSS6-12</strain>
    </source>
</reference>